<keyword evidence="2" id="KW-1185">Reference proteome</keyword>
<proteinExistence type="predicted"/>
<comment type="caution">
    <text evidence="1">The sequence shown here is derived from an EMBL/GenBank/DDBJ whole genome shotgun (WGS) entry which is preliminary data.</text>
</comment>
<dbReference type="EMBL" id="CM037015">
    <property type="protein sequence ID" value="KAH7684388.1"/>
    <property type="molecule type" value="Genomic_DNA"/>
</dbReference>
<dbReference type="EC" id="2.7.11.1" evidence="1"/>
<reference evidence="2" key="1">
    <citation type="journal article" date="2022" name="Nat. Commun.">
        <title>Chromosome evolution and the genetic basis of agronomically important traits in greater yam.</title>
        <authorList>
            <person name="Bredeson J.V."/>
            <person name="Lyons J.B."/>
            <person name="Oniyinde I.O."/>
            <person name="Okereke N.R."/>
            <person name="Kolade O."/>
            <person name="Nnabue I."/>
            <person name="Nwadili C.O."/>
            <person name="Hribova E."/>
            <person name="Parker M."/>
            <person name="Nwogha J."/>
            <person name="Shu S."/>
            <person name="Carlson J."/>
            <person name="Kariba R."/>
            <person name="Muthemba S."/>
            <person name="Knop K."/>
            <person name="Barton G.J."/>
            <person name="Sherwood A.V."/>
            <person name="Lopez-Montes A."/>
            <person name="Asiedu R."/>
            <person name="Jamnadass R."/>
            <person name="Muchugi A."/>
            <person name="Goodstein D."/>
            <person name="Egesi C.N."/>
            <person name="Featherston J."/>
            <person name="Asfaw A."/>
            <person name="Simpson G.G."/>
            <person name="Dolezel J."/>
            <person name="Hendre P.S."/>
            <person name="Van Deynze A."/>
            <person name="Kumar P.L."/>
            <person name="Obidiegwu J.E."/>
            <person name="Bhattacharjee R."/>
            <person name="Rokhsar D.S."/>
        </authorList>
    </citation>
    <scope>NUCLEOTIDE SEQUENCE [LARGE SCALE GENOMIC DNA]</scope>
    <source>
        <strain evidence="2">cv. TDa95/00328</strain>
    </source>
</reference>
<organism evidence="1 2">
    <name type="scientific">Dioscorea alata</name>
    <name type="common">Purple yam</name>
    <dbReference type="NCBI Taxonomy" id="55571"/>
    <lineage>
        <taxon>Eukaryota</taxon>
        <taxon>Viridiplantae</taxon>
        <taxon>Streptophyta</taxon>
        <taxon>Embryophyta</taxon>
        <taxon>Tracheophyta</taxon>
        <taxon>Spermatophyta</taxon>
        <taxon>Magnoliopsida</taxon>
        <taxon>Liliopsida</taxon>
        <taxon>Dioscoreales</taxon>
        <taxon>Dioscoreaceae</taxon>
        <taxon>Dioscorea</taxon>
    </lineage>
</organism>
<keyword evidence="1" id="KW-0723">Serine/threonine-protein kinase</keyword>
<sequence length="786" mass="86378">MHDSVHCQCIAVFSSSYPNPTPTKVRKKRERKHLIHMAYYLSVLPYLFLPLLLLFNSTTTAFSLSNTINSCPSHCNAVDIPFPFGIGPHCAALPAFQLSCQPSHPQPLLLHNTALRVLNFTNGQLIVDSTPFIATDCALPHHHHQRTLATISLPPHGPFTLSGASNSFIAVGCDTVAALAESGTFATGCVSLCATKESLVVSRSGRGGGCSGVGCCEATIPEGRRLLSVGASSMFGYANVSTFNNCSYAFLVKRGGYVFDQHHLGMMDFPRRVSISMRLNWVIPGDLSFTLCGDNSYSFPLFHGYLCNCSHGYSGNPYLNGSHGCQDIDECQDPQTNPCVSSARCRNRVPGYKCECPFGSRGDGTRAGSGCKKIFQIVEAILGTGMGIGAMLFCGLWFYFVLRNRALIKLKEQYFRQNGGLLLKQQVSNREAGADCARIFSKEELEQATHKYDESRILGTGGYGTVYKGVLEDGTVVAIKKSRVMDRTQIDQFINEVVILTQINHRNVVKLLGCCLETEVPLLVYEFIPNGTLYSHLHEKSPSSPRIAWSDRLHIAIETAEALAYLHSAASMPVFHRDVKSSNILLGDNLTAKVSDFGISRLVPLDQTQVPTLVQGTFGYLDPEYFQTSQLTSKSDVYSFGVVLVELLTGHKPVSTERSREDSNLAVYFLTSLKCKDLREFIDRDVMREDNVEQLKSVAELARKCLLLRGDKRPSMKEVAQELVLIASFGRCHHDGGDHEVEKQEEFDHLLTFSKSLSSSSLSSSAILGPQESLPHALPATLDLAR</sequence>
<keyword evidence="1" id="KW-0418">Kinase</keyword>
<dbReference type="Proteomes" id="UP000827976">
    <property type="component" value="Chromosome 5"/>
</dbReference>
<protein>
    <submittedName>
        <fullName evidence="1">Non-specific serine/threonine protein kinase protein</fullName>
        <ecNumber evidence="1">2.7.11.1</ecNumber>
    </submittedName>
</protein>
<keyword evidence="1" id="KW-0808">Transferase</keyword>
<name>A0ACB7WA98_DIOAL</name>
<evidence type="ECO:0000313" key="1">
    <source>
        <dbReference type="EMBL" id="KAH7684388.1"/>
    </source>
</evidence>
<accession>A0ACB7WA98</accession>
<evidence type="ECO:0000313" key="2">
    <source>
        <dbReference type="Proteomes" id="UP000827976"/>
    </source>
</evidence>
<gene>
    <name evidence="1" type="ORF">IHE45_05G238700</name>
</gene>